<evidence type="ECO:0000256" key="1">
    <source>
        <dbReference type="ARBA" id="ARBA00023015"/>
    </source>
</evidence>
<dbReference type="InterPro" id="IPR018062">
    <property type="entry name" value="HTH_AraC-typ_CS"/>
</dbReference>
<accession>A0A9D9NH98</accession>
<dbReference type="PANTHER" id="PTHR43280">
    <property type="entry name" value="ARAC-FAMILY TRANSCRIPTIONAL REGULATOR"/>
    <property type="match status" value="1"/>
</dbReference>
<dbReference type="Gene3D" id="1.10.10.60">
    <property type="entry name" value="Homeodomain-like"/>
    <property type="match status" value="1"/>
</dbReference>
<keyword evidence="4" id="KW-0812">Transmembrane</keyword>
<organism evidence="6 7">
    <name type="scientific">Candidatus Merdivivens pullicola</name>
    <dbReference type="NCBI Taxonomy" id="2840872"/>
    <lineage>
        <taxon>Bacteria</taxon>
        <taxon>Pseudomonadati</taxon>
        <taxon>Bacteroidota</taxon>
        <taxon>Bacteroidia</taxon>
        <taxon>Bacteroidales</taxon>
        <taxon>Muribaculaceae</taxon>
        <taxon>Muribaculaceae incertae sedis</taxon>
        <taxon>Candidatus Merdivivens</taxon>
    </lineage>
</organism>
<evidence type="ECO:0000313" key="6">
    <source>
        <dbReference type="EMBL" id="MBO8473417.1"/>
    </source>
</evidence>
<evidence type="ECO:0000256" key="4">
    <source>
        <dbReference type="SAM" id="Phobius"/>
    </source>
</evidence>
<gene>
    <name evidence="6" type="ORF">IAB81_07295</name>
</gene>
<protein>
    <submittedName>
        <fullName evidence="6">Helix-turn-helix domain-containing protein</fullName>
    </submittedName>
</protein>
<dbReference type="Proteomes" id="UP000823604">
    <property type="component" value="Unassembled WGS sequence"/>
</dbReference>
<dbReference type="GO" id="GO:0043565">
    <property type="term" value="F:sequence-specific DNA binding"/>
    <property type="evidence" value="ECO:0007669"/>
    <property type="project" value="InterPro"/>
</dbReference>
<reference evidence="6" key="1">
    <citation type="submission" date="2020-10" db="EMBL/GenBank/DDBJ databases">
        <authorList>
            <person name="Gilroy R."/>
        </authorList>
    </citation>
    <scope>NUCLEOTIDE SEQUENCE</scope>
    <source>
        <strain evidence="6">B1-8020</strain>
    </source>
</reference>
<sequence length="541" mass="61288">MWHILFIFSLASVQILDSLSQVWNAYNKAGEYEALVSETRGWLYKAVDDNDTVMVLKSGLAMAQAFIFTEQFDSVETYLGYIQKYETAGMDPQIGVGINTIRGIYSVKSASDYSKALRYYYEGLSWAEREGNVNNVLAVLCNITQIFYILHDESGKSYADSACALMQSNDVSEYMHAHVLLSKAQMEYLSGNRAEAADLVGHARNIAETEGLMSLLTGIYLLSADIFMDEGSMAEAGKCYEEALRFRESSEPSISALACLHYGNYYRRQGRHEDAIAAYELGAGMMGEAGRKDFYAAMAETYYMTAAKDSALKYYRLNLDLARRDSSRVNERQFNELLRSYQKAEYENELQKHDLELLKERKRLNSILYIAIMAVIVALSATVLYLKQKAMYRKLACQHERFRRRMDSVAKTEGVFPRHSKTEDADMELFKKMERLMTEDKVFSIKGLTLDKMAEIMGTNRTYVSNAVNKYAQMDFISYVDMYRIKEAAGLISKNGNIPVKGLADAVGYNSISVFYKAFRNETGVTPGQYAKSLHFPVSDS</sequence>
<evidence type="ECO:0000256" key="3">
    <source>
        <dbReference type="ARBA" id="ARBA00023163"/>
    </source>
</evidence>
<comment type="caution">
    <text evidence="6">The sequence shown here is derived from an EMBL/GenBank/DDBJ whole genome shotgun (WGS) entry which is preliminary data.</text>
</comment>
<feature type="transmembrane region" description="Helical" evidence="4">
    <location>
        <begin position="367"/>
        <end position="386"/>
    </location>
</feature>
<dbReference type="InterPro" id="IPR009057">
    <property type="entry name" value="Homeodomain-like_sf"/>
</dbReference>
<keyword evidence="4" id="KW-1133">Transmembrane helix</keyword>
<dbReference type="Gene3D" id="1.25.40.10">
    <property type="entry name" value="Tetratricopeptide repeat domain"/>
    <property type="match status" value="1"/>
</dbReference>
<dbReference type="GO" id="GO:0003700">
    <property type="term" value="F:DNA-binding transcription factor activity"/>
    <property type="evidence" value="ECO:0007669"/>
    <property type="project" value="InterPro"/>
</dbReference>
<evidence type="ECO:0000313" key="7">
    <source>
        <dbReference type="Proteomes" id="UP000823604"/>
    </source>
</evidence>
<keyword evidence="1" id="KW-0805">Transcription regulation</keyword>
<dbReference type="PROSITE" id="PS01124">
    <property type="entry name" value="HTH_ARAC_FAMILY_2"/>
    <property type="match status" value="1"/>
</dbReference>
<name>A0A9D9NH98_9BACT</name>
<dbReference type="SUPFAM" id="SSF46689">
    <property type="entry name" value="Homeodomain-like"/>
    <property type="match status" value="1"/>
</dbReference>
<dbReference type="Pfam" id="PF12833">
    <property type="entry name" value="HTH_18"/>
    <property type="match status" value="1"/>
</dbReference>
<keyword evidence="4" id="KW-0472">Membrane</keyword>
<keyword evidence="3" id="KW-0804">Transcription</keyword>
<dbReference type="InterPro" id="IPR011990">
    <property type="entry name" value="TPR-like_helical_dom_sf"/>
</dbReference>
<dbReference type="SMART" id="SM00342">
    <property type="entry name" value="HTH_ARAC"/>
    <property type="match status" value="1"/>
</dbReference>
<dbReference type="EMBL" id="JADIMA010000070">
    <property type="protein sequence ID" value="MBO8473417.1"/>
    <property type="molecule type" value="Genomic_DNA"/>
</dbReference>
<feature type="domain" description="HTH araC/xylS-type" evidence="5">
    <location>
        <begin position="431"/>
        <end position="533"/>
    </location>
</feature>
<dbReference type="InterPro" id="IPR018060">
    <property type="entry name" value="HTH_AraC"/>
</dbReference>
<dbReference type="AlphaFoldDB" id="A0A9D9NH98"/>
<evidence type="ECO:0000256" key="2">
    <source>
        <dbReference type="ARBA" id="ARBA00023125"/>
    </source>
</evidence>
<dbReference type="SUPFAM" id="SSF48452">
    <property type="entry name" value="TPR-like"/>
    <property type="match status" value="1"/>
</dbReference>
<keyword evidence="2" id="KW-0238">DNA-binding</keyword>
<proteinExistence type="predicted"/>
<dbReference type="PROSITE" id="PS00041">
    <property type="entry name" value="HTH_ARAC_FAMILY_1"/>
    <property type="match status" value="1"/>
</dbReference>
<dbReference type="PANTHER" id="PTHR43280:SF29">
    <property type="entry name" value="ARAC-FAMILY TRANSCRIPTIONAL REGULATOR"/>
    <property type="match status" value="1"/>
</dbReference>
<evidence type="ECO:0000259" key="5">
    <source>
        <dbReference type="PROSITE" id="PS01124"/>
    </source>
</evidence>
<reference evidence="6" key="2">
    <citation type="journal article" date="2021" name="PeerJ">
        <title>Extensive microbial diversity within the chicken gut microbiome revealed by metagenomics and culture.</title>
        <authorList>
            <person name="Gilroy R."/>
            <person name="Ravi A."/>
            <person name="Getino M."/>
            <person name="Pursley I."/>
            <person name="Horton D.L."/>
            <person name="Alikhan N.F."/>
            <person name="Baker D."/>
            <person name="Gharbi K."/>
            <person name="Hall N."/>
            <person name="Watson M."/>
            <person name="Adriaenssens E.M."/>
            <person name="Foster-Nyarko E."/>
            <person name="Jarju S."/>
            <person name="Secka A."/>
            <person name="Antonio M."/>
            <person name="Oren A."/>
            <person name="Chaudhuri R.R."/>
            <person name="La Ragione R."/>
            <person name="Hildebrand F."/>
            <person name="Pallen M.J."/>
        </authorList>
    </citation>
    <scope>NUCLEOTIDE SEQUENCE</scope>
    <source>
        <strain evidence="6">B1-8020</strain>
    </source>
</reference>